<evidence type="ECO:0000313" key="4">
    <source>
        <dbReference type="Proteomes" id="UP000575083"/>
    </source>
</evidence>
<dbReference type="RefSeq" id="WP_184860398.1">
    <property type="nucleotide sequence ID" value="NZ_JACHLK010000008.1"/>
</dbReference>
<evidence type="ECO:0000313" key="3">
    <source>
        <dbReference type="EMBL" id="MBB6561404.1"/>
    </source>
</evidence>
<keyword evidence="2" id="KW-0812">Transmembrane</keyword>
<evidence type="ECO:0000256" key="1">
    <source>
        <dbReference type="SAM" id="MobiDB-lite"/>
    </source>
</evidence>
<feature type="transmembrane region" description="Helical" evidence="2">
    <location>
        <begin position="21"/>
        <end position="45"/>
    </location>
</feature>
<protein>
    <recommendedName>
        <fullName evidence="5">Type II secretion system protein K</fullName>
    </recommendedName>
</protein>
<keyword evidence="2" id="KW-0472">Membrane</keyword>
<name>A0A7X0UAY4_9BURK</name>
<evidence type="ECO:0008006" key="5">
    <source>
        <dbReference type="Google" id="ProtNLM"/>
    </source>
</evidence>
<organism evidence="3 4">
    <name type="scientific">Acidovorax soli</name>
    <dbReference type="NCBI Taxonomy" id="592050"/>
    <lineage>
        <taxon>Bacteria</taxon>
        <taxon>Pseudomonadati</taxon>
        <taxon>Pseudomonadota</taxon>
        <taxon>Betaproteobacteria</taxon>
        <taxon>Burkholderiales</taxon>
        <taxon>Comamonadaceae</taxon>
        <taxon>Acidovorax</taxon>
    </lineage>
</organism>
<dbReference type="Proteomes" id="UP000575083">
    <property type="component" value="Unassembled WGS sequence"/>
</dbReference>
<feature type="region of interest" description="Disordered" evidence="1">
    <location>
        <begin position="104"/>
        <end position="126"/>
    </location>
</feature>
<dbReference type="AlphaFoldDB" id="A0A7X0UAY4"/>
<gene>
    <name evidence="3" type="ORF">HNP48_004097</name>
</gene>
<reference evidence="3 4" key="1">
    <citation type="submission" date="2020-08" db="EMBL/GenBank/DDBJ databases">
        <title>Functional genomics of gut bacteria from endangered species of beetles.</title>
        <authorList>
            <person name="Carlos-Shanley C."/>
        </authorList>
    </citation>
    <scope>NUCLEOTIDE SEQUENCE [LARGE SCALE GENOMIC DNA]</scope>
    <source>
        <strain evidence="3 4">S00198</strain>
    </source>
</reference>
<feature type="compositionally biased region" description="Low complexity" evidence="1">
    <location>
        <begin position="112"/>
        <end position="126"/>
    </location>
</feature>
<keyword evidence="2" id="KW-1133">Transmembrane helix</keyword>
<dbReference type="EMBL" id="JACHLK010000008">
    <property type="protein sequence ID" value="MBB6561404.1"/>
    <property type="molecule type" value="Genomic_DNA"/>
</dbReference>
<sequence length="343" mass="36114">MSRRTPLPRRRVPGGAGPERGYILLFALGLMAVVTTVVLGVSVSLRLDAQLLAREKDALQEGYALQSAAAYTALQLGIAQAVAGANPPLPEDVRRNWPLWRLPDPGAPPAAAPGTAPSARGAAAAAAAGTTPTARYEATLGRQAFTAELQDASGLPDANDLTAQEWERLYALLGTAPERARELALLTMEFKNRVMDARGTAGFSSMRELLDWNEIPRTLVRGGTTQVPVGLQDLLVVGTKNRKVRLDTTPPVLLRTLGNLTDEHLQRLTAMRRSGTPITTALAQQWTAGTGLIAADMAGPPTAVTARLRLGGARPTGAALVATLAQQGGKFSVVDSVVDVSAR</sequence>
<accession>A0A7X0UAY4</accession>
<evidence type="ECO:0000256" key="2">
    <source>
        <dbReference type="SAM" id="Phobius"/>
    </source>
</evidence>
<comment type="caution">
    <text evidence="3">The sequence shown here is derived from an EMBL/GenBank/DDBJ whole genome shotgun (WGS) entry which is preliminary data.</text>
</comment>
<proteinExistence type="predicted"/>
<keyword evidence="4" id="KW-1185">Reference proteome</keyword>